<dbReference type="AlphaFoldDB" id="A0A1Z3UAJ1"/>
<dbReference type="PANTHER" id="PTHR40076">
    <property type="entry name" value="MEMBRANE PROTEIN-RELATED"/>
    <property type="match status" value="1"/>
</dbReference>
<evidence type="ECO:0000313" key="3">
    <source>
        <dbReference type="EMBL" id="ASE40287.1"/>
    </source>
</evidence>
<sequence length="323" mass="33779">MRGEVQTFDEATGFGLILGDDGERYSFTKEDVQPPSVLERSQRVDFIAETDGRAQQIIAMRPPRVTISATGGGAGSGVFDLGRVIQRTFGAIKQNAAVLFGSAALLVGAPSILSAYGQSAMLSEEFGPGVLMMMAGLVLNFVGLYLLQGMVVKAAVNGFNGKTTAFGDAFNVGIQNFLPLLGLAIVASIGMMLGFLLLIVPGIILSVMWSVGAPSVVVEKRGVFASLQRSRELTKGYRWQVFGLLVIYVILSWIIGAAIGGLSLATGGTFTGGTPNLAVNLITEPIVNILSGVVASAGVAALYHELRSAKEGVGSEELASIFD</sequence>
<evidence type="ECO:0000313" key="4">
    <source>
        <dbReference type="Proteomes" id="UP000197050"/>
    </source>
</evidence>
<gene>
    <name evidence="3" type="ORF">CEP68_12675</name>
</gene>
<feature type="domain" description="DUF7847" evidence="2">
    <location>
        <begin position="186"/>
        <end position="300"/>
    </location>
</feature>
<dbReference type="PANTHER" id="PTHR40076:SF1">
    <property type="entry name" value="MEMBRANE PROTEIN"/>
    <property type="match status" value="1"/>
</dbReference>
<organism evidence="3 4">
    <name type="scientific">Brevundimonas vesicularis</name>
    <name type="common">Pseudomonas vesicularis</name>
    <dbReference type="NCBI Taxonomy" id="41276"/>
    <lineage>
        <taxon>Bacteria</taxon>
        <taxon>Pseudomonadati</taxon>
        <taxon>Pseudomonadota</taxon>
        <taxon>Alphaproteobacteria</taxon>
        <taxon>Caulobacterales</taxon>
        <taxon>Caulobacteraceae</taxon>
        <taxon>Brevundimonas</taxon>
    </lineage>
</organism>
<feature type="transmembrane region" description="Helical" evidence="1">
    <location>
        <begin position="169"/>
        <end position="189"/>
    </location>
</feature>
<proteinExistence type="predicted"/>
<dbReference type="EMBL" id="CP022048">
    <property type="protein sequence ID" value="ASE40287.1"/>
    <property type="molecule type" value="Genomic_DNA"/>
</dbReference>
<accession>A0A1Z3UAJ1</accession>
<reference evidence="4" key="1">
    <citation type="submission" date="2017-06" db="EMBL/GenBank/DDBJ databases">
        <title>FDA dAtabase for Regulatory Grade micrObial Sequences (FDA-ARGOS): Supporting development and validation of Infectious Disease Dx tests.</title>
        <authorList>
            <person name="Minogue T."/>
            <person name="Wolcott M."/>
            <person name="Wasieloski L."/>
            <person name="Aguilar W."/>
            <person name="Moore D."/>
            <person name="Tallon L."/>
            <person name="Sadzewicz L."/>
            <person name="Sengamalay N."/>
            <person name="Ott S."/>
            <person name="Godinez A."/>
            <person name="Nagaraj S."/>
            <person name="Nadendla S."/>
            <person name="Geyer C."/>
            <person name="Sichtig H."/>
        </authorList>
    </citation>
    <scope>NUCLEOTIDE SEQUENCE [LARGE SCALE GENOMIC DNA]</scope>
    <source>
        <strain evidence="4">FDAARGOS_289</strain>
    </source>
</reference>
<dbReference type="InterPro" id="IPR057169">
    <property type="entry name" value="DUF7847"/>
</dbReference>
<feature type="transmembrane region" description="Helical" evidence="1">
    <location>
        <begin position="285"/>
        <end position="303"/>
    </location>
</feature>
<feature type="transmembrane region" description="Helical" evidence="1">
    <location>
        <begin position="195"/>
        <end position="218"/>
    </location>
</feature>
<keyword evidence="1" id="KW-0812">Transmembrane</keyword>
<dbReference type="InterPro" id="IPR012340">
    <property type="entry name" value="NA-bd_OB-fold"/>
</dbReference>
<evidence type="ECO:0000256" key="1">
    <source>
        <dbReference type="SAM" id="Phobius"/>
    </source>
</evidence>
<name>A0A1Z3UAJ1_BREVE</name>
<keyword evidence="1" id="KW-0472">Membrane</keyword>
<feature type="transmembrane region" description="Helical" evidence="1">
    <location>
        <begin position="129"/>
        <end position="148"/>
    </location>
</feature>
<feature type="transmembrane region" description="Helical" evidence="1">
    <location>
        <begin position="96"/>
        <end position="117"/>
    </location>
</feature>
<protein>
    <recommendedName>
        <fullName evidence="2">DUF7847 domain-containing protein</fullName>
    </recommendedName>
</protein>
<keyword evidence="1" id="KW-1133">Transmembrane helix</keyword>
<dbReference type="Gene3D" id="2.40.50.140">
    <property type="entry name" value="Nucleic acid-binding proteins"/>
    <property type="match status" value="1"/>
</dbReference>
<dbReference type="InterPro" id="IPR010380">
    <property type="entry name" value="DUF975"/>
</dbReference>
<dbReference type="Pfam" id="PF25231">
    <property type="entry name" value="DUF7847"/>
    <property type="match status" value="1"/>
</dbReference>
<dbReference type="KEGG" id="bvc:CEP68_12675"/>
<feature type="transmembrane region" description="Helical" evidence="1">
    <location>
        <begin position="239"/>
        <end position="265"/>
    </location>
</feature>
<dbReference type="Proteomes" id="UP000197050">
    <property type="component" value="Chromosome"/>
</dbReference>
<evidence type="ECO:0000259" key="2">
    <source>
        <dbReference type="Pfam" id="PF25231"/>
    </source>
</evidence>